<evidence type="ECO:0000256" key="3">
    <source>
        <dbReference type="ARBA" id="ARBA00022840"/>
    </source>
</evidence>
<evidence type="ECO:0000313" key="6">
    <source>
        <dbReference type="Proteomes" id="UP001497444"/>
    </source>
</evidence>
<dbReference type="InterPro" id="IPR050628">
    <property type="entry name" value="SNF2_RAD54_helicase_TF"/>
</dbReference>
<organism evidence="5 6">
    <name type="scientific">Sphagnum jensenii</name>
    <dbReference type="NCBI Taxonomy" id="128206"/>
    <lineage>
        <taxon>Eukaryota</taxon>
        <taxon>Viridiplantae</taxon>
        <taxon>Streptophyta</taxon>
        <taxon>Embryophyta</taxon>
        <taxon>Bryophyta</taxon>
        <taxon>Sphagnophytina</taxon>
        <taxon>Sphagnopsida</taxon>
        <taxon>Sphagnales</taxon>
        <taxon>Sphagnaceae</taxon>
        <taxon>Sphagnum</taxon>
    </lineage>
</organism>
<evidence type="ECO:0000256" key="2">
    <source>
        <dbReference type="ARBA" id="ARBA00022801"/>
    </source>
</evidence>
<protein>
    <recommendedName>
        <fullName evidence="4">Helicase C-terminal domain-containing protein</fullName>
    </recommendedName>
</protein>
<dbReference type="InterPro" id="IPR027417">
    <property type="entry name" value="P-loop_NTPase"/>
</dbReference>
<proteinExistence type="predicted"/>
<dbReference type="Gene3D" id="3.40.50.300">
    <property type="entry name" value="P-loop containing nucleotide triphosphate hydrolases"/>
    <property type="match status" value="1"/>
</dbReference>
<dbReference type="SUPFAM" id="SSF52540">
    <property type="entry name" value="P-loop containing nucleoside triphosphate hydrolases"/>
    <property type="match status" value="1"/>
</dbReference>
<dbReference type="InterPro" id="IPR001650">
    <property type="entry name" value="Helicase_C-like"/>
</dbReference>
<dbReference type="EMBL" id="OZ020099">
    <property type="protein sequence ID" value="CAK9271299.1"/>
    <property type="molecule type" value="Genomic_DNA"/>
</dbReference>
<reference evidence="5" key="1">
    <citation type="submission" date="2024-02" db="EMBL/GenBank/DDBJ databases">
        <authorList>
            <consortium name="ELIXIR-Norway"/>
            <consortium name="Elixir Norway"/>
        </authorList>
    </citation>
    <scope>NUCLEOTIDE SEQUENCE</scope>
</reference>
<keyword evidence="3" id="KW-0067">ATP-binding</keyword>
<feature type="domain" description="Helicase C-terminal" evidence="4">
    <location>
        <begin position="85"/>
        <end position="126"/>
    </location>
</feature>
<sequence length="214" mass="24362">MEMESLRWELKQKVDVITTLEVDMNVLQEMLIEDLQMEQELELTKAVAWGLQKELDIRNNEPLMLRKQLEVAQAVANESDEVAAEARQVFLMSLKAGGVALNLTVASHVFLMDPWWNPALEQQAQDHIHFLGQYKPMNVEDDLQDMLSQTKQAQLENRLKDVAVLDEQMHQMLWGWKAELQAVPASSFLVCPSLTFSSPAAHISEIVSARLHSN</sequence>
<dbReference type="Proteomes" id="UP001497444">
    <property type="component" value="Chromosome 4"/>
</dbReference>
<name>A0ABP0WWR0_9BRYO</name>
<keyword evidence="6" id="KW-1185">Reference proteome</keyword>
<evidence type="ECO:0000313" key="5">
    <source>
        <dbReference type="EMBL" id="CAK9271299.1"/>
    </source>
</evidence>
<dbReference type="PANTHER" id="PTHR45626:SF12">
    <property type="entry name" value="DNA REPAIR PROTEIN RAD16"/>
    <property type="match status" value="1"/>
</dbReference>
<dbReference type="InterPro" id="IPR049730">
    <property type="entry name" value="SNF2/RAD54-like_C"/>
</dbReference>
<dbReference type="PANTHER" id="PTHR45626">
    <property type="entry name" value="TRANSCRIPTION TERMINATION FACTOR 2-RELATED"/>
    <property type="match status" value="1"/>
</dbReference>
<dbReference type="Pfam" id="PF00271">
    <property type="entry name" value="Helicase_C"/>
    <property type="match status" value="1"/>
</dbReference>
<keyword evidence="2" id="KW-0378">Hydrolase</keyword>
<evidence type="ECO:0000256" key="1">
    <source>
        <dbReference type="ARBA" id="ARBA00022741"/>
    </source>
</evidence>
<gene>
    <name evidence="5" type="ORF">CSSPJE1EN1_LOCUS16777</name>
</gene>
<accession>A0ABP0WWR0</accession>
<evidence type="ECO:0000259" key="4">
    <source>
        <dbReference type="Pfam" id="PF00271"/>
    </source>
</evidence>
<keyword evidence="1" id="KW-0547">Nucleotide-binding</keyword>
<dbReference type="CDD" id="cd18793">
    <property type="entry name" value="SF2_C_SNF"/>
    <property type="match status" value="1"/>
</dbReference>